<keyword evidence="1" id="KW-0805">Transcription regulation</keyword>
<protein>
    <submittedName>
        <fullName evidence="5">LacI family DNA-binding transcriptional regulator</fullName>
    </submittedName>
</protein>
<keyword evidence="3" id="KW-0804">Transcription</keyword>
<dbReference type="InterPro" id="IPR046335">
    <property type="entry name" value="LacI/GalR-like_sensor"/>
</dbReference>
<dbReference type="SMART" id="SM00354">
    <property type="entry name" value="HTH_LACI"/>
    <property type="match status" value="1"/>
</dbReference>
<sequence length="332" mass="35945">MVASLKQIARECGVAISTVSRALNGHPSVSPATREQVVATAARLGYRPNTAARALRSRSSSTVGVVLPDMLNNFYAACTAVLQEQFEQRGYGMVLAVTRNDPSREREALQRLSSAQVEGLVLVPTSRRWELPGAQVPVVEMNRHSSRSGVDVVQSEERDGAREVVEHLLALGHERIAVIVGEQQFSTTLERVDGARQALDAAGLPLPAEYLLYGRHTRAWGAEAFRAAWALRPRPTAVFAASSELALGALHAAQRLGVSIPRDLSLVAFGDPDWFEVCQPPLTSFEQPLHEVGMIAAQLLLSRLSGEQAAPRASRVRVRGRLLVRESTAAPA</sequence>
<dbReference type="InterPro" id="IPR000843">
    <property type="entry name" value="HTH_LacI"/>
</dbReference>
<proteinExistence type="predicted"/>
<name>A0ABP9NBE5_9PSEU</name>
<feature type="domain" description="HTH lacI-type" evidence="4">
    <location>
        <begin position="3"/>
        <end position="57"/>
    </location>
</feature>
<dbReference type="CDD" id="cd06267">
    <property type="entry name" value="PBP1_LacI_sugar_binding-like"/>
    <property type="match status" value="1"/>
</dbReference>
<dbReference type="SUPFAM" id="SSF53822">
    <property type="entry name" value="Periplasmic binding protein-like I"/>
    <property type="match status" value="1"/>
</dbReference>
<accession>A0ABP9NBE5</accession>
<keyword evidence="2 5" id="KW-0238">DNA-binding</keyword>
<dbReference type="RefSeq" id="WP_345603576.1">
    <property type="nucleotide sequence ID" value="NZ_BAABJO010000003.1"/>
</dbReference>
<dbReference type="SUPFAM" id="SSF47413">
    <property type="entry name" value="lambda repressor-like DNA-binding domains"/>
    <property type="match status" value="1"/>
</dbReference>
<evidence type="ECO:0000256" key="3">
    <source>
        <dbReference type="ARBA" id="ARBA00023163"/>
    </source>
</evidence>
<reference evidence="6" key="1">
    <citation type="journal article" date="2019" name="Int. J. Syst. Evol. Microbiol.">
        <title>The Global Catalogue of Microorganisms (GCM) 10K type strain sequencing project: providing services to taxonomists for standard genome sequencing and annotation.</title>
        <authorList>
            <consortium name="The Broad Institute Genomics Platform"/>
            <consortium name="The Broad Institute Genome Sequencing Center for Infectious Disease"/>
            <person name="Wu L."/>
            <person name="Ma J."/>
        </authorList>
    </citation>
    <scope>NUCLEOTIDE SEQUENCE [LARGE SCALE GENOMIC DNA]</scope>
    <source>
        <strain evidence="6">JCM 18302</strain>
    </source>
</reference>
<evidence type="ECO:0000256" key="2">
    <source>
        <dbReference type="ARBA" id="ARBA00023125"/>
    </source>
</evidence>
<dbReference type="Gene3D" id="1.10.260.40">
    <property type="entry name" value="lambda repressor-like DNA-binding domains"/>
    <property type="match status" value="1"/>
</dbReference>
<evidence type="ECO:0000313" key="5">
    <source>
        <dbReference type="EMBL" id="GAA5113848.1"/>
    </source>
</evidence>
<comment type="caution">
    <text evidence="5">The sequence shown here is derived from an EMBL/GenBank/DDBJ whole genome shotgun (WGS) entry which is preliminary data.</text>
</comment>
<dbReference type="InterPro" id="IPR010982">
    <property type="entry name" value="Lambda_DNA-bd_dom_sf"/>
</dbReference>
<dbReference type="Gene3D" id="3.40.50.2300">
    <property type="match status" value="2"/>
</dbReference>
<keyword evidence="6" id="KW-1185">Reference proteome</keyword>
<evidence type="ECO:0000256" key="1">
    <source>
        <dbReference type="ARBA" id="ARBA00023015"/>
    </source>
</evidence>
<organism evidence="5 6">
    <name type="scientific">Pseudonocardia adelaidensis</name>
    <dbReference type="NCBI Taxonomy" id="648754"/>
    <lineage>
        <taxon>Bacteria</taxon>
        <taxon>Bacillati</taxon>
        <taxon>Actinomycetota</taxon>
        <taxon>Actinomycetes</taxon>
        <taxon>Pseudonocardiales</taxon>
        <taxon>Pseudonocardiaceae</taxon>
        <taxon>Pseudonocardia</taxon>
    </lineage>
</organism>
<dbReference type="PROSITE" id="PS50932">
    <property type="entry name" value="HTH_LACI_2"/>
    <property type="match status" value="1"/>
</dbReference>
<evidence type="ECO:0000259" key="4">
    <source>
        <dbReference type="PROSITE" id="PS50932"/>
    </source>
</evidence>
<dbReference type="GO" id="GO:0003677">
    <property type="term" value="F:DNA binding"/>
    <property type="evidence" value="ECO:0007669"/>
    <property type="project" value="UniProtKB-KW"/>
</dbReference>
<dbReference type="PANTHER" id="PTHR30146">
    <property type="entry name" value="LACI-RELATED TRANSCRIPTIONAL REPRESSOR"/>
    <property type="match status" value="1"/>
</dbReference>
<gene>
    <name evidence="5" type="ORF">GCM10023320_10070</name>
</gene>
<dbReference type="InterPro" id="IPR028082">
    <property type="entry name" value="Peripla_BP_I"/>
</dbReference>
<dbReference type="CDD" id="cd01392">
    <property type="entry name" value="HTH_LacI"/>
    <property type="match status" value="1"/>
</dbReference>
<evidence type="ECO:0000313" key="6">
    <source>
        <dbReference type="Proteomes" id="UP001500804"/>
    </source>
</evidence>
<dbReference type="PANTHER" id="PTHR30146:SF109">
    <property type="entry name" value="HTH-TYPE TRANSCRIPTIONAL REGULATOR GALS"/>
    <property type="match status" value="1"/>
</dbReference>
<dbReference type="Pfam" id="PF00356">
    <property type="entry name" value="LacI"/>
    <property type="match status" value="1"/>
</dbReference>
<dbReference type="Proteomes" id="UP001500804">
    <property type="component" value="Unassembled WGS sequence"/>
</dbReference>
<dbReference type="EMBL" id="BAABJO010000003">
    <property type="protein sequence ID" value="GAA5113848.1"/>
    <property type="molecule type" value="Genomic_DNA"/>
</dbReference>
<dbReference type="Pfam" id="PF13377">
    <property type="entry name" value="Peripla_BP_3"/>
    <property type="match status" value="1"/>
</dbReference>